<dbReference type="PANTHER" id="PTHR46499:SF1">
    <property type="entry name" value="QUEUINE TRNA-RIBOSYLTRANSFERASE"/>
    <property type="match status" value="1"/>
</dbReference>
<dbReference type="PANTHER" id="PTHR46499">
    <property type="entry name" value="QUEUINE TRNA-RIBOSYLTRANSFERASE"/>
    <property type="match status" value="1"/>
</dbReference>
<evidence type="ECO:0000256" key="2">
    <source>
        <dbReference type="ARBA" id="ARBA00022785"/>
    </source>
</evidence>
<reference evidence="5" key="1">
    <citation type="submission" date="2016-06" db="EMBL/GenBank/DDBJ databases">
        <authorList>
            <person name="Varghese N."/>
            <person name="Submissions Spin"/>
        </authorList>
    </citation>
    <scope>NUCLEOTIDE SEQUENCE [LARGE SCALE GENOMIC DNA]</scope>
    <source>
        <strain evidence="5">DSM 44983</strain>
    </source>
</reference>
<keyword evidence="2" id="KW-0671">Queuosine biosynthesis</keyword>
<name>A0A1C5JU43_9ACTN</name>
<dbReference type="Proteomes" id="UP000198226">
    <property type="component" value="Chromosome I"/>
</dbReference>
<evidence type="ECO:0000259" key="3">
    <source>
        <dbReference type="Pfam" id="PF01702"/>
    </source>
</evidence>
<gene>
    <name evidence="4" type="ORF">GA0070623_3853</name>
</gene>
<dbReference type="InterPro" id="IPR002616">
    <property type="entry name" value="tRNA_ribo_trans-like"/>
</dbReference>
<keyword evidence="1" id="KW-0819">tRNA processing</keyword>
<dbReference type="NCBIfam" id="TIGR00449">
    <property type="entry name" value="tgt_general"/>
    <property type="match status" value="1"/>
</dbReference>
<proteinExistence type="predicted"/>
<feature type="domain" description="tRNA-guanine(15) transglycosylase-like" evidence="3">
    <location>
        <begin position="8"/>
        <end position="322"/>
    </location>
</feature>
<dbReference type="RefSeq" id="WP_197699997.1">
    <property type="nucleotide sequence ID" value="NZ_LRMV01000003.1"/>
</dbReference>
<dbReference type="GO" id="GO:0005737">
    <property type="term" value="C:cytoplasm"/>
    <property type="evidence" value="ECO:0007669"/>
    <property type="project" value="TreeGrafter"/>
</dbReference>
<dbReference type="EMBL" id="LT607752">
    <property type="protein sequence ID" value="SCG74082.1"/>
    <property type="molecule type" value="Genomic_DNA"/>
</dbReference>
<dbReference type="AlphaFoldDB" id="A0A1C5JU43"/>
<evidence type="ECO:0000256" key="1">
    <source>
        <dbReference type="ARBA" id="ARBA00022694"/>
    </source>
</evidence>
<dbReference type="InterPro" id="IPR050076">
    <property type="entry name" value="ArchSynthase1/Queuine_TRR"/>
</dbReference>
<evidence type="ECO:0000313" key="4">
    <source>
        <dbReference type="EMBL" id="SCG74082.1"/>
    </source>
</evidence>
<evidence type="ECO:0000313" key="5">
    <source>
        <dbReference type="Proteomes" id="UP000198226"/>
    </source>
</evidence>
<protein>
    <submittedName>
        <fullName evidence="4">tRNA-guanine family transglycosylase</fullName>
    </submittedName>
</protein>
<dbReference type="GO" id="GO:0008616">
    <property type="term" value="P:tRNA queuosine(34) biosynthetic process"/>
    <property type="evidence" value="ECO:0007669"/>
    <property type="project" value="UniProtKB-KW"/>
</dbReference>
<dbReference type="InterPro" id="IPR036511">
    <property type="entry name" value="TGT-like_sf"/>
</dbReference>
<accession>A0A1C5JU43</accession>
<dbReference type="SUPFAM" id="SSF51713">
    <property type="entry name" value="tRNA-guanine transglycosylase"/>
    <property type="match status" value="1"/>
</dbReference>
<keyword evidence="5" id="KW-1185">Reference proteome</keyword>
<dbReference type="Pfam" id="PF01702">
    <property type="entry name" value="TGT"/>
    <property type="match status" value="1"/>
</dbReference>
<organism evidence="4 5">
    <name type="scientific">Micromonospora rifamycinica</name>
    <dbReference type="NCBI Taxonomy" id="291594"/>
    <lineage>
        <taxon>Bacteria</taxon>
        <taxon>Bacillati</taxon>
        <taxon>Actinomycetota</taxon>
        <taxon>Actinomycetes</taxon>
        <taxon>Micromonosporales</taxon>
        <taxon>Micromonosporaceae</taxon>
        <taxon>Micromonospora</taxon>
    </lineage>
</organism>
<dbReference type="Gene3D" id="3.20.20.105">
    <property type="entry name" value="Queuine tRNA-ribosyltransferase-like"/>
    <property type="match status" value="1"/>
</dbReference>
<sequence>MFSRELVINNGRKFELPIFLPVYQPHRMQALRSAWSEGPEIEGCIVNSYFLYKQRELRQQLVEGPGLHDYLGFDGLVTTDSGAFQGLTRQLYLNNADIVRFQDRIGSDIVSPLDLITPPGDKKAVAEAKLVSTEKRIVKAMGLVERGILVGVQQGGRYADLRRRSVEFLRDLGVRYLALGSLVPFFNRNHDLRFVGRTSAEAREIIGPDVPMHVYGAGDPVELPFLVACGVNVFDSASYGHYAQTGWYMTPYGALQDLDKLAAGEFVCACPVCQGEPPRVMPDTEQLIVHNLWTILVTIQTIRTHLAGGTLPGYLDDVLKLHDEWFPTSALHSSWREIDLV</sequence>